<dbReference type="HOGENOM" id="CLU_2962391_0_0_1"/>
<dbReference type="Proteomes" id="UP000054279">
    <property type="component" value="Unassembled WGS sequence"/>
</dbReference>
<reference evidence="1 2" key="1">
    <citation type="submission" date="2014-06" db="EMBL/GenBank/DDBJ databases">
        <title>Evolutionary Origins and Diversification of the Mycorrhizal Mutualists.</title>
        <authorList>
            <consortium name="DOE Joint Genome Institute"/>
            <consortium name="Mycorrhizal Genomics Consortium"/>
            <person name="Kohler A."/>
            <person name="Kuo A."/>
            <person name="Nagy L.G."/>
            <person name="Floudas D."/>
            <person name="Copeland A."/>
            <person name="Barry K.W."/>
            <person name="Cichocki N."/>
            <person name="Veneault-Fourrey C."/>
            <person name="LaButti K."/>
            <person name="Lindquist E.A."/>
            <person name="Lipzen A."/>
            <person name="Lundell T."/>
            <person name="Morin E."/>
            <person name="Murat C."/>
            <person name="Riley R."/>
            <person name="Ohm R."/>
            <person name="Sun H."/>
            <person name="Tunlid A."/>
            <person name="Henrissat B."/>
            <person name="Grigoriev I.V."/>
            <person name="Hibbett D.S."/>
            <person name="Martin F."/>
        </authorList>
    </citation>
    <scope>NUCLEOTIDE SEQUENCE [LARGE SCALE GENOMIC DNA]</scope>
    <source>
        <strain evidence="1 2">SS14</strain>
    </source>
</reference>
<gene>
    <name evidence="1" type="ORF">M422DRAFT_40106</name>
</gene>
<dbReference type="AlphaFoldDB" id="A0A0C9U9T5"/>
<sequence>MNCSAAGKRSEGHHPILNTTFPLIQLANGYKDAISSPTHFRFQVIPPDSTTYRHFGCSL</sequence>
<accession>A0A0C9U9T5</accession>
<keyword evidence="2" id="KW-1185">Reference proteome</keyword>
<evidence type="ECO:0000313" key="2">
    <source>
        <dbReference type="Proteomes" id="UP000054279"/>
    </source>
</evidence>
<organism evidence="1 2">
    <name type="scientific">Sphaerobolus stellatus (strain SS14)</name>
    <dbReference type="NCBI Taxonomy" id="990650"/>
    <lineage>
        <taxon>Eukaryota</taxon>
        <taxon>Fungi</taxon>
        <taxon>Dikarya</taxon>
        <taxon>Basidiomycota</taxon>
        <taxon>Agaricomycotina</taxon>
        <taxon>Agaricomycetes</taxon>
        <taxon>Phallomycetidae</taxon>
        <taxon>Geastrales</taxon>
        <taxon>Sphaerobolaceae</taxon>
        <taxon>Sphaerobolus</taxon>
    </lineage>
</organism>
<proteinExistence type="predicted"/>
<protein>
    <submittedName>
        <fullName evidence="1">Uncharacterized protein</fullName>
    </submittedName>
</protein>
<dbReference type="EMBL" id="KN838430">
    <property type="protein sequence ID" value="KIJ22311.1"/>
    <property type="molecule type" value="Genomic_DNA"/>
</dbReference>
<name>A0A0C9U9T5_SPHS4</name>
<evidence type="ECO:0000313" key="1">
    <source>
        <dbReference type="EMBL" id="KIJ22311.1"/>
    </source>
</evidence>